<feature type="region of interest" description="Disordered" evidence="1">
    <location>
        <begin position="1"/>
        <end position="34"/>
    </location>
</feature>
<dbReference type="EMBL" id="CP041150">
    <property type="protein sequence ID" value="QDF69840.1"/>
    <property type="molecule type" value="Genomic_DNA"/>
</dbReference>
<keyword evidence="2" id="KW-1133">Transmembrane helix</keyword>
<name>A0AB73U0C2_MYCCH</name>
<gene>
    <name evidence="3" type="ORF">FJK96_06550</name>
</gene>
<keyword evidence="2" id="KW-0472">Membrane</keyword>
<accession>A0AB73U0C2</accession>
<organism evidence="3 4">
    <name type="scientific">Mycobacteroides chelonae</name>
    <name type="common">Mycobacterium chelonae</name>
    <dbReference type="NCBI Taxonomy" id="1774"/>
    <lineage>
        <taxon>Bacteria</taxon>
        <taxon>Bacillati</taxon>
        <taxon>Actinomycetota</taxon>
        <taxon>Actinomycetes</taxon>
        <taxon>Mycobacteriales</taxon>
        <taxon>Mycobacteriaceae</taxon>
        <taxon>Mycobacteroides</taxon>
    </lineage>
</organism>
<evidence type="ECO:0000313" key="4">
    <source>
        <dbReference type="Proteomes" id="UP000317728"/>
    </source>
</evidence>
<evidence type="ECO:0000256" key="2">
    <source>
        <dbReference type="SAM" id="Phobius"/>
    </source>
</evidence>
<dbReference type="Pfam" id="PF14030">
    <property type="entry name" value="DUF4245"/>
    <property type="match status" value="1"/>
</dbReference>
<keyword evidence="2" id="KW-0812">Transmembrane</keyword>
<dbReference type="AlphaFoldDB" id="A0AB73U0C2"/>
<feature type="transmembrane region" description="Helical" evidence="2">
    <location>
        <begin position="44"/>
        <end position="64"/>
    </location>
</feature>
<evidence type="ECO:0000256" key="1">
    <source>
        <dbReference type="SAM" id="MobiDB-lite"/>
    </source>
</evidence>
<dbReference type="InterPro" id="IPR025339">
    <property type="entry name" value="DUF4245"/>
</dbReference>
<evidence type="ECO:0000313" key="3">
    <source>
        <dbReference type="EMBL" id="QDF69840.1"/>
    </source>
</evidence>
<dbReference type="Proteomes" id="UP000317728">
    <property type="component" value="Chromosome"/>
</dbReference>
<reference evidence="3 4" key="1">
    <citation type="submission" date="2019-06" db="EMBL/GenBank/DDBJ databases">
        <title>Whole geneome sequnce of Mycobacteroides chelonae M77 isolated from bovine milk from Meghalaya, India.</title>
        <authorList>
            <person name="Vise E."/>
            <person name="Das S."/>
            <person name="Garg A."/>
            <person name="Ghatak S."/>
            <person name="Shakuntala I."/>
            <person name="Milton A.A.P."/>
            <person name="Karam A."/>
            <person name="Sanjukta R."/>
            <person name="Puro K."/>
            <person name="Sen A."/>
        </authorList>
    </citation>
    <scope>NUCLEOTIDE SEQUENCE [LARGE SCALE GENOMIC DNA]</scope>
    <source>
        <strain evidence="3 4">M77</strain>
    </source>
</reference>
<sequence length="216" mass="22645">MRACKDGGVGGAPDPDQDSGPDDRIAVPAPRPAKPRLFQDGRDMFWSMAPLVVACIVLAGLLGMCSFTPNGPTVGEPPSYDAHAALQADARQFSFPVREPSLPAGWRANSGGRDSVEGMPLSKVGYLSPTGTYMAVVQSGAPEEKLVPKLDSGLVPRGPENVDGVSWVAYEGGEGAEPLWATRLDNSVTVALTGSGNTEDFRTVARAVQTAKPLPR</sequence>
<proteinExistence type="predicted"/>
<protein>
    <submittedName>
        <fullName evidence="3">DUF4245 domain-containing protein</fullName>
    </submittedName>
</protein>